<evidence type="ECO:0000313" key="3">
    <source>
        <dbReference type="EMBL" id="MBC3809068.1"/>
    </source>
</evidence>
<sequence>MTNSQSITPALPVLNATKTNPPPSEMKASNTFNQVFKNEIASKTKKSFVEPPKTTISNPNKSHTSTATNSIKVNNTESQGRNEERIDDDESNRNDTALGTLNDTAALLNFVNNINTFTQPNNAGTEQDSAALDAGKGTAAFTATPILDMNFNADATNLAASTKPYAASQELLNGAPQEVSTNTELNHMIEMALGAQSENTNAPIAATPSTSATVIPMAVNQAPPTNPSTPNDQTLIEADVAIASKAQVNADSKRLTDTPQTGSANLNDTNRVTEIKMPVTTLSTNNKTSTIVSELSGDRLPAAEAASNATTNVANDPAMSNQGGPTATIDIVDVSSNLETISAAATANLNAVEKSVMQVTDSRSQEVQNSFNLSQTIPVAKMPGVSAAPSTKPEMTLAASARTDTTVSSAKTLDVNHATVTPAVNPATPQVSEKNTTTNLRPDHADLSLSGVGTNALFSDKLSAQFSQVQQEQNVLQKSEAIDEFAISAAKPEVIAAPPAIQTVMAAASSLATEHISARFGTKAWDQAIGQKIVWMVAGGEQTAQLTLNPPDLGPVQVVLSISDSFVDASFVSSHLDVREAIEAAAPKLREMMDNAGISLSGFSVSADSAQSGNAFSPDKSQQSASSQLRNANKVDATVENTTQNMPTSRPSQAQGLVDTFA</sequence>
<proteinExistence type="predicted"/>
<comment type="caution">
    <text evidence="3">The sequence shown here is derived from an EMBL/GenBank/DDBJ whole genome shotgun (WGS) entry which is preliminary data.</text>
</comment>
<feature type="compositionally biased region" description="Polar residues" evidence="1">
    <location>
        <begin position="611"/>
        <end position="631"/>
    </location>
</feature>
<feature type="region of interest" description="Disordered" evidence="1">
    <location>
        <begin position="1"/>
        <end position="29"/>
    </location>
</feature>
<evidence type="ECO:0000313" key="4">
    <source>
        <dbReference type="Proteomes" id="UP000648257"/>
    </source>
</evidence>
<feature type="compositionally biased region" description="Polar residues" evidence="1">
    <location>
        <begin position="427"/>
        <end position="440"/>
    </location>
</feature>
<accession>A0ABR6X8K8</accession>
<gene>
    <name evidence="3" type="ORF">H8K52_17145</name>
</gene>
<keyword evidence="4" id="KW-1185">Reference proteome</keyword>
<evidence type="ECO:0000259" key="2">
    <source>
        <dbReference type="Pfam" id="PF02120"/>
    </source>
</evidence>
<keyword evidence="3" id="KW-0969">Cilium</keyword>
<feature type="region of interest" description="Disordered" evidence="1">
    <location>
        <begin position="611"/>
        <end position="662"/>
    </location>
</feature>
<reference evidence="3 4" key="1">
    <citation type="submission" date="2020-08" db="EMBL/GenBank/DDBJ databases">
        <title>Novel species isolated from subtropical streams in China.</title>
        <authorList>
            <person name="Lu H."/>
        </authorList>
    </citation>
    <scope>NUCLEOTIDE SEQUENCE [LARGE SCALE GENOMIC DNA]</scope>
    <source>
        <strain evidence="3 4">KACC 16656</strain>
    </source>
</reference>
<protein>
    <submittedName>
        <fullName evidence="3">Flagellar hook-length control protein FliK</fullName>
    </submittedName>
</protein>
<dbReference type="PANTHER" id="PTHR37533:SF2">
    <property type="entry name" value="FLAGELLAR HOOK-LENGTH CONTROL PROTEIN"/>
    <property type="match status" value="1"/>
</dbReference>
<dbReference type="InterPro" id="IPR052563">
    <property type="entry name" value="FliK"/>
</dbReference>
<dbReference type="Proteomes" id="UP000648257">
    <property type="component" value="Unassembled WGS sequence"/>
</dbReference>
<feature type="region of interest" description="Disordered" evidence="1">
    <location>
        <begin position="425"/>
        <end position="444"/>
    </location>
</feature>
<dbReference type="Gene3D" id="3.30.750.140">
    <property type="match status" value="1"/>
</dbReference>
<evidence type="ECO:0000256" key="1">
    <source>
        <dbReference type="SAM" id="MobiDB-lite"/>
    </source>
</evidence>
<dbReference type="RefSeq" id="WP_186924131.1">
    <property type="nucleotide sequence ID" value="NZ_JACOFW010000024.1"/>
</dbReference>
<dbReference type="PANTHER" id="PTHR37533">
    <property type="entry name" value="FLAGELLAR HOOK-LENGTH CONTROL PROTEIN"/>
    <property type="match status" value="1"/>
</dbReference>
<dbReference type="CDD" id="cd17470">
    <property type="entry name" value="T3SS_Flik_C"/>
    <property type="match status" value="1"/>
</dbReference>
<feature type="region of interest" description="Disordered" evidence="1">
    <location>
        <begin position="43"/>
        <end position="96"/>
    </location>
</feature>
<dbReference type="Pfam" id="PF02120">
    <property type="entry name" value="Flg_hook"/>
    <property type="match status" value="1"/>
</dbReference>
<keyword evidence="3" id="KW-0282">Flagellum</keyword>
<keyword evidence="3" id="KW-0966">Cell projection</keyword>
<feature type="domain" description="Flagellar hook-length control protein-like C-terminal" evidence="2">
    <location>
        <begin position="531"/>
        <end position="612"/>
    </location>
</feature>
<feature type="compositionally biased region" description="Polar residues" evidence="1">
    <location>
        <begin position="54"/>
        <end position="79"/>
    </location>
</feature>
<feature type="compositionally biased region" description="Polar residues" evidence="1">
    <location>
        <begin position="639"/>
        <end position="655"/>
    </location>
</feature>
<dbReference type="EMBL" id="JACOFW010000024">
    <property type="protein sequence ID" value="MBC3809068.1"/>
    <property type="molecule type" value="Genomic_DNA"/>
</dbReference>
<organism evidence="3 4">
    <name type="scientific">Undibacterium seohonense</name>
    <dbReference type="NCBI Taxonomy" id="1344950"/>
    <lineage>
        <taxon>Bacteria</taxon>
        <taxon>Pseudomonadati</taxon>
        <taxon>Pseudomonadota</taxon>
        <taxon>Betaproteobacteria</taxon>
        <taxon>Burkholderiales</taxon>
        <taxon>Oxalobacteraceae</taxon>
        <taxon>Undibacterium</taxon>
    </lineage>
</organism>
<dbReference type="InterPro" id="IPR038610">
    <property type="entry name" value="FliK-like_C_sf"/>
</dbReference>
<dbReference type="InterPro" id="IPR021136">
    <property type="entry name" value="Flagellar_hook_control-like_C"/>
</dbReference>
<name>A0ABR6X8K8_9BURK</name>